<dbReference type="Gene3D" id="3.30.70.100">
    <property type="match status" value="1"/>
</dbReference>
<dbReference type="InterPro" id="IPR006121">
    <property type="entry name" value="HMA_dom"/>
</dbReference>
<dbReference type="GO" id="GO:0012505">
    <property type="term" value="C:endomembrane system"/>
    <property type="evidence" value="ECO:0007669"/>
    <property type="project" value="UniProtKB-SubCell"/>
</dbReference>
<evidence type="ECO:0000256" key="4">
    <source>
        <dbReference type="ARBA" id="ARBA00022723"/>
    </source>
</evidence>
<dbReference type="SUPFAM" id="SSF81665">
    <property type="entry name" value="Calcium ATPase, transmembrane domain M"/>
    <property type="match status" value="1"/>
</dbReference>
<dbReference type="SFLD" id="SFLDG00002">
    <property type="entry name" value="C1.7:_P-type_atpase_like"/>
    <property type="match status" value="1"/>
</dbReference>
<dbReference type="InterPro" id="IPR008250">
    <property type="entry name" value="ATPase_P-typ_transduc_dom_A_sf"/>
</dbReference>
<dbReference type="InterPro" id="IPR059000">
    <property type="entry name" value="ATPase_P-type_domA"/>
</dbReference>
<feature type="transmembrane region" description="Helical" evidence="10">
    <location>
        <begin position="431"/>
        <end position="456"/>
    </location>
</feature>
<keyword evidence="7" id="KW-1278">Translocase</keyword>
<dbReference type="PROSITE" id="PS01229">
    <property type="entry name" value="COF_2"/>
    <property type="match status" value="1"/>
</dbReference>
<dbReference type="NCBIfam" id="TIGR01494">
    <property type="entry name" value="ATPase_P-type"/>
    <property type="match status" value="1"/>
</dbReference>
<sequence>MGAKVSERFKIIGIDCISCVYAIHGSLAKLKAVEDFNVDIPSGEGVVVYYESLASSSDIYRAIRDAGYDVYKESLVLVIDVEIEEIPKLENSLRRLIRGVLDCRASPVTKTVKILFNPYTVDRNSILSEIRKMGFSVKEISEEELVEPGNYGGKELLLKLTSFILGLVAVGYHVIGTLFFEPPLWGSKSLILGFIATTVLLLNRRILVNGFKVLFRGTPTMDSLVALSSSITYIFSLTSSLEFLPVHQEFFEASAGVLGFIAFGKYLEEKLRVRALQNLQKLLQMQQGRVRIVRGDKVEEVDVSKVEVGDVVEVKSGERILVDGVVVDGWGYVDESTFTGEPIPKLKTSKNRDYVLAGTILASGYIKVRVTRVGKETSLYHIYEAIKEAQFFKPSFQSFADNIVGILTWIVIALSLASFTYWLLAKGNLDMAILSAAAVLAVACPCPLGIAIPMVVSIASIKAVQLGLIVRSGTVFEKIISVDTAVLDKTGTITFGRPEVKNLIMFINSSKNGIMSYVCSIEKKSEHPLAKAILRYCEDRGIEVKGLESYEHIPGMGVVGSVEGRQIIVGSPKLLEEFDIDIGTARGIIEKIGGEGSTPICIAIDNKLIGLIEVSDKTKEEAIKTIEFLKSIGVKTIIASGDSSKTVKSIAKTVGVEEAYAELRPEDKAELIENLQKNKRKTMFVGDGINDAIAISKAFLGIAMGSGADISKEAGDIIITNNRLDTIIKLYNLSKKVKRKAIENLVWAFIYNITLIPIAIGFLYKPLGLTLKPEFGAIAMILSDISVILNSITLLKSN</sequence>
<dbReference type="Gene3D" id="3.40.1110.10">
    <property type="entry name" value="Calcium-transporting ATPase, cytoplasmic domain N"/>
    <property type="match status" value="1"/>
</dbReference>
<reference evidence="12" key="1">
    <citation type="journal article" date="2020" name="mSystems">
        <title>Genome- and Community-Level Interaction Insights into Carbon Utilization and Element Cycling Functions of Hydrothermarchaeota in Hydrothermal Sediment.</title>
        <authorList>
            <person name="Zhou Z."/>
            <person name="Liu Y."/>
            <person name="Xu W."/>
            <person name="Pan J."/>
            <person name="Luo Z.H."/>
            <person name="Li M."/>
        </authorList>
    </citation>
    <scope>NUCLEOTIDE SEQUENCE [LARGE SCALE GENOMIC DNA]</scope>
    <source>
        <strain evidence="12">SpSt-637</strain>
    </source>
</reference>
<feature type="transmembrane region" description="Helical" evidence="10">
    <location>
        <begin position="403"/>
        <end position="425"/>
    </location>
</feature>
<dbReference type="NCBIfam" id="TIGR01511">
    <property type="entry name" value="ATPase-IB1_Cu"/>
    <property type="match status" value="1"/>
</dbReference>
<dbReference type="GO" id="GO:0016887">
    <property type="term" value="F:ATP hydrolysis activity"/>
    <property type="evidence" value="ECO:0007669"/>
    <property type="project" value="InterPro"/>
</dbReference>
<dbReference type="SUPFAM" id="SSF55008">
    <property type="entry name" value="HMA, heavy metal-associated domain"/>
    <property type="match status" value="1"/>
</dbReference>
<keyword evidence="6" id="KW-0067">ATP-binding</keyword>
<dbReference type="Pfam" id="PF00122">
    <property type="entry name" value="E1-E2_ATPase"/>
    <property type="match status" value="1"/>
</dbReference>
<comment type="caution">
    <text evidence="12">The sequence shown here is derived from an EMBL/GenBank/DDBJ whole genome shotgun (WGS) entry which is preliminary data.</text>
</comment>
<dbReference type="InterPro" id="IPR036163">
    <property type="entry name" value="HMA_dom_sf"/>
</dbReference>
<dbReference type="InterPro" id="IPR023298">
    <property type="entry name" value="ATPase_P-typ_TM_dom_sf"/>
</dbReference>
<protein>
    <submittedName>
        <fullName evidence="12">Heavy metal translocating P-type ATPase</fullName>
    </submittedName>
</protein>
<dbReference type="GO" id="GO:0043682">
    <property type="term" value="F:P-type divalent copper transporter activity"/>
    <property type="evidence" value="ECO:0007669"/>
    <property type="project" value="TreeGrafter"/>
</dbReference>
<evidence type="ECO:0000313" key="12">
    <source>
        <dbReference type="EMBL" id="HGQ64183.1"/>
    </source>
</evidence>
<dbReference type="CDD" id="cd00371">
    <property type="entry name" value="HMA"/>
    <property type="match status" value="1"/>
</dbReference>
<organism evidence="12">
    <name type="scientific">Ignisphaera aggregans</name>
    <dbReference type="NCBI Taxonomy" id="334771"/>
    <lineage>
        <taxon>Archaea</taxon>
        <taxon>Thermoproteota</taxon>
        <taxon>Thermoprotei</taxon>
        <taxon>Desulfurococcales</taxon>
        <taxon>Desulfurococcaceae</taxon>
        <taxon>Ignisphaera</taxon>
    </lineage>
</organism>
<dbReference type="PRINTS" id="PR00943">
    <property type="entry name" value="CUATPASE"/>
</dbReference>
<evidence type="ECO:0000256" key="1">
    <source>
        <dbReference type="ARBA" id="ARBA00004127"/>
    </source>
</evidence>
<dbReference type="EMBL" id="DTBD01000022">
    <property type="protein sequence ID" value="HGQ64183.1"/>
    <property type="molecule type" value="Genomic_DNA"/>
</dbReference>
<dbReference type="InterPro" id="IPR044492">
    <property type="entry name" value="P_typ_ATPase_HD_dom"/>
</dbReference>
<feature type="transmembrane region" description="Helical" evidence="10">
    <location>
        <begin position="156"/>
        <end position="179"/>
    </location>
</feature>
<dbReference type="InterPro" id="IPR001757">
    <property type="entry name" value="P_typ_ATPase"/>
</dbReference>
<dbReference type="PANTHER" id="PTHR43520">
    <property type="entry name" value="ATP7, ISOFORM B"/>
    <property type="match status" value="1"/>
</dbReference>
<evidence type="ECO:0000259" key="11">
    <source>
        <dbReference type="PROSITE" id="PS50846"/>
    </source>
</evidence>
<dbReference type="PRINTS" id="PR00119">
    <property type="entry name" value="CATATPASE"/>
</dbReference>
<dbReference type="SUPFAM" id="SSF81653">
    <property type="entry name" value="Calcium ATPase, transduction domain A"/>
    <property type="match status" value="1"/>
</dbReference>
<keyword evidence="4" id="KW-0479">Metal-binding</keyword>
<keyword evidence="8 10" id="KW-1133">Transmembrane helix</keyword>
<dbReference type="Gene3D" id="3.40.50.1000">
    <property type="entry name" value="HAD superfamily/HAD-like"/>
    <property type="match status" value="1"/>
</dbReference>
<dbReference type="PROSITE" id="PS50846">
    <property type="entry name" value="HMA_2"/>
    <property type="match status" value="1"/>
</dbReference>
<feature type="transmembrane region" description="Helical" evidence="10">
    <location>
        <begin position="776"/>
        <end position="795"/>
    </location>
</feature>
<keyword evidence="9 10" id="KW-0472">Membrane</keyword>
<comment type="subcellular location">
    <subcellularLocation>
        <location evidence="1">Endomembrane system</location>
        <topology evidence="1">Multi-pass membrane protein</topology>
    </subcellularLocation>
</comment>
<evidence type="ECO:0000256" key="6">
    <source>
        <dbReference type="ARBA" id="ARBA00022840"/>
    </source>
</evidence>
<dbReference type="InterPro" id="IPR023214">
    <property type="entry name" value="HAD_sf"/>
</dbReference>
<dbReference type="SFLD" id="SFLDS00003">
    <property type="entry name" value="Haloacid_Dehalogenase"/>
    <property type="match status" value="1"/>
</dbReference>
<feature type="transmembrane region" description="Helical" evidence="10">
    <location>
        <begin position="185"/>
        <end position="203"/>
    </location>
</feature>
<keyword evidence="3 10" id="KW-0812">Transmembrane</keyword>
<evidence type="ECO:0000256" key="7">
    <source>
        <dbReference type="ARBA" id="ARBA00022967"/>
    </source>
</evidence>
<dbReference type="GO" id="GO:0055070">
    <property type="term" value="P:copper ion homeostasis"/>
    <property type="evidence" value="ECO:0007669"/>
    <property type="project" value="TreeGrafter"/>
</dbReference>
<dbReference type="GO" id="GO:0005524">
    <property type="term" value="F:ATP binding"/>
    <property type="evidence" value="ECO:0007669"/>
    <property type="project" value="UniProtKB-KW"/>
</dbReference>
<dbReference type="Pfam" id="PF00403">
    <property type="entry name" value="HMA"/>
    <property type="match status" value="1"/>
</dbReference>
<evidence type="ECO:0000256" key="9">
    <source>
        <dbReference type="ARBA" id="ARBA00023136"/>
    </source>
</evidence>
<evidence type="ECO:0000256" key="5">
    <source>
        <dbReference type="ARBA" id="ARBA00022741"/>
    </source>
</evidence>
<accession>A0A7C4NJC7</accession>
<comment type="similarity">
    <text evidence="2">Belongs to the cation transport ATPase (P-type) (TC 3.A.3) family. Type IB subfamily.</text>
</comment>
<dbReference type="Gene3D" id="2.70.150.10">
    <property type="entry name" value="Calcium-transporting ATPase, cytoplasmic transduction domain A"/>
    <property type="match status" value="1"/>
</dbReference>
<gene>
    <name evidence="12" type="ORF">ENU08_02965</name>
</gene>
<feature type="domain" description="HMA" evidence="11">
    <location>
        <begin position="5"/>
        <end position="71"/>
    </location>
</feature>
<dbReference type="GO" id="GO:0005507">
    <property type="term" value="F:copper ion binding"/>
    <property type="evidence" value="ECO:0007669"/>
    <property type="project" value="TreeGrafter"/>
</dbReference>
<dbReference type="Pfam" id="PF00702">
    <property type="entry name" value="Hydrolase"/>
    <property type="match status" value="1"/>
</dbReference>
<dbReference type="InterPro" id="IPR027256">
    <property type="entry name" value="P-typ_ATPase_IB"/>
</dbReference>
<evidence type="ECO:0000256" key="8">
    <source>
        <dbReference type="ARBA" id="ARBA00022989"/>
    </source>
</evidence>
<name>A0A7C4NJC7_9CREN</name>
<feature type="transmembrane region" description="Helical" evidence="10">
    <location>
        <begin position="745"/>
        <end position="764"/>
    </location>
</feature>
<dbReference type="InterPro" id="IPR018303">
    <property type="entry name" value="ATPase_P-typ_P_site"/>
</dbReference>
<dbReference type="NCBIfam" id="TIGR01525">
    <property type="entry name" value="ATPase-IB_hvy"/>
    <property type="match status" value="1"/>
</dbReference>
<dbReference type="InterPro" id="IPR023299">
    <property type="entry name" value="ATPase_P-typ_cyto_dom_N"/>
</dbReference>
<dbReference type="SFLD" id="SFLDF00027">
    <property type="entry name" value="p-type_atpase"/>
    <property type="match status" value="1"/>
</dbReference>
<dbReference type="PANTHER" id="PTHR43520:SF8">
    <property type="entry name" value="P-TYPE CU(+) TRANSPORTER"/>
    <property type="match status" value="1"/>
</dbReference>
<keyword evidence="5" id="KW-0547">Nucleotide-binding</keyword>
<dbReference type="AlphaFoldDB" id="A0A7C4NJC7"/>
<evidence type="ECO:0000256" key="10">
    <source>
        <dbReference type="SAM" id="Phobius"/>
    </source>
</evidence>
<dbReference type="SUPFAM" id="SSF56784">
    <property type="entry name" value="HAD-like"/>
    <property type="match status" value="1"/>
</dbReference>
<dbReference type="PROSITE" id="PS00154">
    <property type="entry name" value="ATPASE_E1_E2"/>
    <property type="match status" value="1"/>
</dbReference>
<evidence type="ECO:0000256" key="2">
    <source>
        <dbReference type="ARBA" id="ARBA00006024"/>
    </source>
</evidence>
<dbReference type="InterPro" id="IPR036412">
    <property type="entry name" value="HAD-like_sf"/>
</dbReference>
<evidence type="ECO:0000256" key="3">
    <source>
        <dbReference type="ARBA" id="ARBA00022692"/>
    </source>
</evidence>
<dbReference type="GO" id="GO:0016020">
    <property type="term" value="C:membrane"/>
    <property type="evidence" value="ECO:0007669"/>
    <property type="project" value="InterPro"/>
</dbReference>
<proteinExistence type="inferred from homology"/>